<dbReference type="EMBL" id="AYZL01000010">
    <property type="protein sequence ID" value="KRN04507.1"/>
    <property type="molecule type" value="Genomic_DNA"/>
</dbReference>
<keyword evidence="4" id="KW-1185">Reference proteome</keyword>
<dbReference type="Pfam" id="PF05389">
    <property type="entry name" value="MecA"/>
    <property type="match status" value="1"/>
</dbReference>
<evidence type="ECO:0008006" key="5">
    <source>
        <dbReference type="Google" id="ProtNLM"/>
    </source>
</evidence>
<evidence type="ECO:0000256" key="2">
    <source>
        <dbReference type="SAM" id="Coils"/>
    </source>
</evidence>
<sequence>MEMQRINDNTIRVILGSEDLEERGITMLDLLGNQGRIEQFFRTILEEVDENHTFAQNDAVTFQIMPSSDGLELLISRTNMKKSAVSSEQSVQESQNNAEQLQELLQSLDDGSISHVDANEDKKDTSGYYRIYEFSSIEDAIELAKELPHLSGVDTKLYADSMSQTYLLSFRFDPHQSYDLSIDDFWIMVNEFGDLIQGETGLLLSNAKCVLTDNAIESLKTYFN</sequence>
<dbReference type="PANTHER" id="PTHR39161:SF1">
    <property type="entry name" value="ADAPTER PROTEIN MECA 1"/>
    <property type="match status" value="1"/>
</dbReference>
<feature type="coiled-coil region" evidence="2">
    <location>
        <begin position="84"/>
        <end position="111"/>
    </location>
</feature>
<comment type="similarity">
    <text evidence="1">Belongs to the MecA family.</text>
</comment>
<dbReference type="OrthoDB" id="2360201at2"/>
<evidence type="ECO:0000256" key="1">
    <source>
        <dbReference type="ARBA" id="ARBA00005397"/>
    </source>
</evidence>
<keyword evidence="2" id="KW-0175">Coiled coil</keyword>
<dbReference type="Gene3D" id="3.30.70.1950">
    <property type="match status" value="1"/>
</dbReference>
<gene>
    <name evidence="3" type="ORF">FC86_GL000184</name>
</gene>
<reference evidence="3 4" key="1">
    <citation type="journal article" date="2015" name="Genome Announc.">
        <title>Expanding the biotechnology potential of lactobacilli through comparative genomics of 213 strains and associated genera.</title>
        <authorList>
            <person name="Sun Z."/>
            <person name="Harris H.M."/>
            <person name="McCann A."/>
            <person name="Guo C."/>
            <person name="Argimon S."/>
            <person name="Zhang W."/>
            <person name="Yang X."/>
            <person name="Jeffery I.B."/>
            <person name="Cooney J.C."/>
            <person name="Kagawa T.F."/>
            <person name="Liu W."/>
            <person name="Song Y."/>
            <person name="Salvetti E."/>
            <person name="Wrobel A."/>
            <person name="Rasinkangas P."/>
            <person name="Parkhill J."/>
            <person name="Rea M.C."/>
            <person name="O'Sullivan O."/>
            <person name="Ritari J."/>
            <person name="Douillard F.P."/>
            <person name="Paul Ross R."/>
            <person name="Yang R."/>
            <person name="Briner A.E."/>
            <person name="Felis G.E."/>
            <person name="de Vos W.M."/>
            <person name="Barrangou R."/>
            <person name="Klaenhammer T.R."/>
            <person name="Caufield P.W."/>
            <person name="Cui Y."/>
            <person name="Zhang H."/>
            <person name="O'Toole P.W."/>
        </authorList>
    </citation>
    <scope>NUCLEOTIDE SEQUENCE [LARGE SCALE GENOMIC DNA]</scope>
    <source>
        <strain evidence="3 4">DSM 23037</strain>
    </source>
</reference>
<comment type="caution">
    <text evidence="3">The sequence shown here is derived from an EMBL/GenBank/DDBJ whole genome shotgun (WGS) entry which is preliminary data.</text>
</comment>
<evidence type="ECO:0000313" key="4">
    <source>
        <dbReference type="Proteomes" id="UP000051378"/>
    </source>
</evidence>
<dbReference type="RefSeq" id="WP_056974365.1">
    <property type="nucleotide sequence ID" value="NZ_AYZL01000010.1"/>
</dbReference>
<dbReference type="PATRIC" id="fig|1423744.4.peg.188"/>
<dbReference type="PANTHER" id="PTHR39161">
    <property type="entry name" value="ADAPTER PROTEIN MECA"/>
    <property type="match status" value="1"/>
</dbReference>
<name>A0A0R2DMW9_9LACO</name>
<accession>A0A0R2DMW9</accession>
<dbReference type="AlphaFoldDB" id="A0A0R2DMW9"/>
<organism evidence="3 4">
    <name type="scientific">Holzapfeliella floricola DSM 23037 = JCM 16512</name>
    <dbReference type="NCBI Taxonomy" id="1423744"/>
    <lineage>
        <taxon>Bacteria</taxon>
        <taxon>Bacillati</taxon>
        <taxon>Bacillota</taxon>
        <taxon>Bacilli</taxon>
        <taxon>Lactobacillales</taxon>
        <taxon>Lactobacillaceae</taxon>
        <taxon>Holzapfeliella</taxon>
    </lineage>
</organism>
<protein>
    <recommendedName>
        <fullName evidence="5">Adapter protein MecA</fullName>
    </recommendedName>
</protein>
<proteinExistence type="inferred from homology"/>
<evidence type="ECO:0000313" key="3">
    <source>
        <dbReference type="EMBL" id="KRN04507.1"/>
    </source>
</evidence>
<dbReference type="Proteomes" id="UP000051378">
    <property type="component" value="Unassembled WGS sequence"/>
</dbReference>
<dbReference type="InterPro" id="IPR038471">
    <property type="entry name" value="MecA_C_sf"/>
</dbReference>
<dbReference type="InterPro" id="IPR008681">
    <property type="entry name" value="Neg-reg_MecA"/>
</dbReference>
<dbReference type="STRING" id="1423744.FC86_GL000184"/>
<dbReference type="PIRSF" id="PIRSF029008">
    <property type="entry name" value="MecA"/>
    <property type="match status" value="1"/>
</dbReference>